<dbReference type="Gene3D" id="3.40.1530.20">
    <property type="entry name" value="Protein of unknown function (DUF1491)"/>
    <property type="match status" value="1"/>
</dbReference>
<dbReference type="InterPro" id="IPR009964">
    <property type="entry name" value="DUF1491"/>
</dbReference>
<evidence type="ECO:0008006" key="3">
    <source>
        <dbReference type="Google" id="ProtNLM"/>
    </source>
</evidence>
<dbReference type="RefSeq" id="WP_076401269.1">
    <property type="nucleotide sequence ID" value="NZ_FTOA01000005.1"/>
</dbReference>
<dbReference type="STRING" id="80876.SAMN05421779_105380"/>
<keyword evidence="2" id="KW-1185">Reference proteome</keyword>
<dbReference type="EMBL" id="FTOA01000005">
    <property type="protein sequence ID" value="SIT02140.1"/>
    <property type="molecule type" value="Genomic_DNA"/>
</dbReference>
<proteinExistence type="predicted"/>
<evidence type="ECO:0000313" key="1">
    <source>
        <dbReference type="EMBL" id="SIT02140.1"/>
    </source>
</evidence>
<dbReference type="Proteomes" id="UP000185678">
    <property type="component" value="Unassembled WGS sequence"/>
</dbReference>
<protein>
    <recommendedName>
        <fullName evidence="3">DUF1491 domain-containing protein</fullName>
    </recommendedName>
</protein>
<sequence>MTEARLKARLWVQALIRRCMTEDIFAAVVRAGDHDAGAVLVKLNRLDAGGCTVFTQIRDRDGQAAWLRGTGPEPVSEASADDYIARQLRYDEDLWVVEIEDRAGRHPMVEPVIAG</sequence>
<evidence type="ECO:0000313" key="2">
    <source>
        <dbReference type="Proteomes" id="UP000185678"/>
    </source>
</evidence>
<name>A0A1N7NV03_9PROT</name>
<dbReference type="OrthoDB" id="9809136at2"/>
<reference evidence="1 2" key="1">
    <citation type="submission" date="2017-01" db="EMBL/GenBank/DDBJ databases">
        <authorList>
            <person name="Mah S.A."/>
            <person name="Swanson W.J."/>
            <person name="Moy G.W."/>
            <person name="Vacquier V.D."/>
        </authorList>
    </citation>
    <scope>NUCLEOTIDE SEQUENCE [LARGE SCALE GENOMIC DNA]</scope>
    <source>
        <strain evidence="1 2">DSM 11589</strain>
    </source>
</reference>
<organism evidence="1 2">
    <name type="scientific">Insolitispirillum peregrinum</name>
    <dbReference type="NCBI Taxonomy" id="80876"/>
    <lineage>
        <taxon>Bacteria</taxon>
        <taxon>Pseudomonadati</taxon>
        <taxon>Pseudomonadota</taxon>
        <taxon>Alphaproteobacteria</taxon>
        <taxon>Rhodospirillales</taxon>
        <taxon>Novispirillaceae</taxon>
        <taxon>Insolitispirillum</taxon>
    </lineage>
</organism>
<dbReference type="Pfam" id="PF07372">
    <property type="entry name" value="DUF1491"/>
    <property type="match status" value="1"/>
</dbReference>
<accession>A0A1N7NV03</accession>
<gene>
    <name evidence="1" type="ORF">SAMN05421779_105380</name>
</gene>
<dbReference type="AlphaFoldDB" id="A0A1N7NV03"/>